<dbReference type="GO" id="GO:0006364">
    <property type="term" value="P:rRNA processing"/>
    <property type="evidence" value="ECO:0007669"/>
    <property type="project" value="UniProtKB-UniRule"/>
</dbReference>
<organism evidence="8 9">
    <name type="scientific">Cronartium quercuum f. sp. fusiforme G11</name>
    <dbReference type="NCBI Taxonomy" id="708437"/>
    <lineage>
        <taxon>Eukaryota</taxon>
        <taxon>Fungi</taxon>
        <taxon>Dikarya</taxon>
        <taxon>Basidiomycota</taxon>
        <taxon>Pucciniomycotina</taxon>
        <taxon>Pucciniomycetes</taxon>
        <taxon>Pucciniales</taxon>
        <taxon>Coleosporiaceae</taxon>
        <taxon>Cronartium</taxon>
    </lineage>
</organism>
<dbReference type="Gene3D" id="1.25.10.10">
    <property type="entry name" value="Leucine-rich Repeat Variant"/>
    <property type="match status" value="1"/>
</dbReference>
<dbReference type="PANTHER" id="PTHR16056:SF2">
    <property type="entry name" value="TESTIS-EXPRESSED PROTEIN 10"/>
    <property type="match status" value="1"/>
</dbReference>
<accession>A0A9P6TB78</accession>
<comment type="caution">
    <text evidence="8">The sequence shown here is derived from an EMBL/GenBank/DDBJ whole genome shotgun (WGS) entry which is preliminary data.</text>
</comment>
<evidence type="ECO:0000313" key="9">
    <source>
        <dbReference type="Proteomes" id="UP000886653"/>
    </source>
</evidence>
<feature type="region of interest" description="Disordered" evidence="6">
    <location>
        <begin position="1"/>
        <end position="23"/>
    </location>
</feature>
<dbReference type="InterPro" id="IPR016024">
    <property type="entry name" value="ARM-type_fold"/>
</dbReference>
<comment type="subcellular location">
    <subcellularLocation>
        <location evidence="2 5">Nucleus</location>
    </subcellularLocation>
</comment>
<dbReference type="OrthoDB" id="361362at2759"/>
<keyword evidence="5" id="KW-0698">rRNA processing</keyword>
<evidence type="ECO:0000256" key="6">
    <source>
        <dbReference type="SAM" id="MobiDB-lite"/>
    </source>
</evidence>
<evidence type="ECO:0000256" key="4">
    <source>
        <dbReference type="ARBA" id="ARBA00023242"/>
    </source>
</evidence>
<dbReference type="EMBL" id="MU167267">
    <property type="protein sequence ID" value="KAG0145987.1"/>
    <property type="molecule type" value="Genomic_DNA"/>
</dbReference>
<reference evidence="8" key="1">
    <citation type="submission" date="2013-11" db="EMBL/GenBank/DDBJ databases">
        <title>Genome sequence of the fusiform rust pathogen reveals effectors for host alternation and coevolution with pine.</title>
        <authorList>
            <consortium name="DOE Joint Genome Institute"/>
            <person name="Smith K."/>
            <person name="Pendleton A."/>
            <person name="Kubisiak T."/>
            <person name="Anderson C."/>
            <person name="Salamov A."/>
            <person name="Aerts A."/>
            <person name="Riley R."/>
            <person name="Clum A."/>
            <person name="Lindquist E."/>
            <person name="Ence D."/>
            <person name="Campbell M."/>
            <person name="Kronenberg Z."/>
            <person name="Feau N."/>
            <person name="Dhillon B."/>
            <person name="Hamelin R."/>
            <person name="Burleigh J."/>
            <person name="Smith J."/>
            <person name="Yandell M."/>
            <person name="Nelson C."/>
            <person name="Grigoriev I."/>
            <person name="Davis J."/>
        </authorList>
    </citation>
    <scope>NUCLEOTIDE SEQUENCE</scope>
    <source>
        <strain evidence="8">G11</strain>
    </source>
</reference>
<dbReference type="PANTHER" id="PTHR16056">
    <property type="entry name" value="REGULATOR OF MICROTUBULE DYNAMICS PROTEIN"/>
    <property type="match status" value="1"/>
</dbReference>
<dbReference type="InterPro" id="IPR024679">
    <property type="entry name" value="Ipi1_N"/>
</dbReference>
<dbReference type="GO" id="GO:0120330">
    <property type="term" value="C:rixosome complex"/>
    <property type="evidence" value="ECO:0007669"/>
    <property type="project" value="UniProtKB-UniRule"/>
</dbReference>
<dbReference type="AlphaFoldDB" id="A0A9P6TB78"/>
<dbReference type="SUPFAM" id="SSF48371">
    <property type="entry name" value="ARM repeat"/>
    <property type="match status" value="1"/>
</dbReference>
<protein>
    <recommendedName>
        <fullName evidence="5">Pre-rRNA-processing protein</fullName>
    </recommendedName>
</protein>
<evidence type="ECO:0000256" key="5">
    <source>
        <dbReference type="RuleBase" id="RU368021"/>
    </source>
</evidence>
<dbReference type="GO" id="GO:0005634">
    <property type="term" value="C:nucleus"/>
    <property type="evidence" value="ECO:0007669"/>
    <property type="project" value="UniProtKB-SubCell"/>
</dbReference>
<dbReference type="Pfam" id="PF12333">
    <property type="entry name" value="Ipi1_N"/>
    <property type="match status" value="1"/>
</dbReference>
<keyword evidence="4 5" id="KW-0539">Nucleus</keyword>
<dbReference type="Proteomes" id="UP000886653">
    <property type="component" value="Unassembled WGS sequence"/>
</dbReference>
<evidence type="ECO:0000256" key="1">
    <source>
        <dbReference type="ARBA" id="ARBA00002355"/>
    </source>
</evidence>
<dbReference type="InterPro" id="IPR011989">
    <property type="entry name" value="ARM-like"/>
</dbReference>
<comment type="function">
    <text evidence="1 5">Component of the RIX1 complex required for processing of ITS2 sequences from 35S pre-rRNA.</text>
</comment>
<feature type="domain" description="Pre-rRNA-processing protein Ipi1 N-terminal" evidence="7">
    <location>
        <begin position="147"/>
        <end position="259"/>
    </location>
</feature>
<evidence type="ECO:0000256" key="2">
    <source>
        <dbReference type="ARBA" id="ARBA00004123"/>
    </source>
</evidence>
<sequence length="741" mass="82543">MRLTQSHQMVKSKKQKKATSADFIKPKLKLGKGKQVASNATNTSYSSKAIALPNQNIGTEKGPVPTTRRNLTLDDLLVHLRHYSPATRKDALFGLRELLGAHPELTRAHLGPIIHGTARLITDETSAVRKALSVFLTWFLPKVPLDLLRPFCSTIIFFSSSALAHIFAEIRVDAVQIINLLLDLTPSTVVNGWWTESTSSIKPDASSSSSGQHGKRLLQLYLSMLSIGPDAATSGLSSTSSNQLSETSKLLVLKSMARFVHAATRLEASTSENTTLPLWFFRTAFTNSRDFEQFKLILPDQYQPLSSQSLISKFGIEIIDETDTHSYEPFAEAFMDQIPVHDQTWTNASKPISEINIGDSKTSDEDDFPASPLKLFRVMYPVLLSTFLDSAPTAFQSEFYSQGLTPSASKAPNTHLELVWCVGSILCDLWRASVTSNSHIGPADSKNLAHIMEKMSTYFIFGADELTSRDIKTTQLLQDLNLIYSELVSFLVLSMKNPDRKLLTQLDRVASYISQLLLVETDAIAIEPGLPVLRPASYVAMLPTIWSLLSRRDDTSRSPESTTFAWSDRILDAFINHLDRAKSGSEIKALGISFLARSIILDDLPGCNSPFRLESISLECREKIQKWILSLPKVLWELDNKHPTTTKVILSFLHHVASRSLIFFEDILPDLAPLLTPFFYMQHPTQSRFIPGPYTRLSSDCQRLAQGLGWYLIANEVTLQSNAPLQVLKDSMCRANAGLRI</sequence>
<evidence type="ECO:0000313" key="8">
    <source>
        <dbReference type="EMBL" id="KAG0145987.1"/>
    </source>
</evidence>
<comment type="subunit">
    <text evidence="5">Component of the RIX1 complex.</text>
</comment>
<gene>
    <name evidence="8" type="ORF">CROQUDRAFT_93172</name>
</gene>
<comment type="similarity">
    <text evidence="3 5">Belongs to the IPI1/TEX10 family.</text>
</comment>
<keyword evidence="9" id="KW-1185">Reference proteome</keyword>
<keyword evidence="5" id="KW-0690">Ribosome biogenesis</keyword>
<name>A0A9P6TB78_9BASI</name>
<evidence type="ECO:0000256" key="3">
    <source>
        <dbReference type="ARBA" id="ARBA00006427"/>
    </source>
</evidence>
<evidence type="ECO:0000259" key="7">
    <source>
        <dbReference type="Pfam" id="PF12333"/>
    </source>
</evidence>
<proteinExistence type="inferred from homology"/>